<dbReference type="Gramene" id="OE9A020250T1">
    <property type="protein sequence ID" value="OE9A020250C1"/>
    <property type="gene ID" value="OE9A020250"/>
</dbReference>
<sequence length="125" mass="14233">MSSTKEEITPRQTREHLIEKQFARNKPKVTARLDTVATNIRAISQQNAAMQEMLERMHGQLANSSQNNEKVVPPEREVGMDMVANYIAYQMTEEISIPPDYSRAVTSRNLASAFDRLGPIRSRQD</sequence>
<reference evidence="1 2" key="1">
    <citation type="submission" date="2019-12" db="EMBL/GenBank/DDBJ databases">
        <authorList>
            <person name="Alioto T."/>
            <person name="Alioto T."/>
            <person name="Gomez Garrido J."/>
        </authorList>
    </citation>
    <scope>NUCLEOTIDE SEQUENCE [LARGE SCALE GENOMIC DNA]</scope>
</reference>
<evidence type="ECO:0000313" key="1">
    <source>
        <dbReference type="EMBL" id="CAA2999243.1"/>
    </source>
</evidence>
<name>A0A8S0T2Q3_OLEEU</name>
<protein>
    <submittedName>
        <fullName evidence="1">Uncharacterized protein</fullName>
    </submittedName>
</protein>
<dbReference type="AlphaFoldDB" id="A0A8S0T2Q3"/>
<accession>A0A8S0T2Q3</accession>
<comment type="caution">
    <text evidence="1">The sequence shown here is derived from an EMBL/GenBank/DDBJ whole genome shotgun (WGS) entry which is preliminary data.</text>
</comment>
<keyword evidence="2" id="KW-1185">Reference proteome</keyword>
<evidence type="ECO:0000313" key="2">
    <source>
        <dbReference type="Proteomes" id="UP000594638"/>
    </source>
</evidence>
<proteinExistence type="predicted"/>
<dbReference type="Proteomes" id="UP000594638">
    <property type="component" value="Unassembled WGS sequence"/>
</dbReference>
<organism evidence="1 2">
    <name type="scientific">Olea europaea subsp. europaea</name>
    <dbReference type="NCBI Taxonomy" id="158383"/>
    <lineage>
        <taxon>Eukaryota</taxon>
        <taxon>Viridiplantae</taxon>
        <taxon>Streptophyta</taxon>
        <taxon>Embryophyta</taxon>
        <taxon>Tracheophyta</taxon>
        <taxon>Spermatophyta</taxon>
        <taxon>Magnoliopsida</taxon>
        <taxon>eudicotyledons</taxon>
        <taxon>Gunneridae</taxon>
        <taxon>Pentapetalae</taxon>
        <taxon>asterids</taxon>
        <taxon>lamiids</taxon>
        <taxon>Lamiales</taxon>
        <taxon>Oleaceae</taxon>
        <taxon>Oleeae</taxon>
        <taxon>Olea</taxon>
    </lineage>
</organism>
<gene>
    <name evidence="1" type="ORF">OLEA9_A020250</name>
</gene>
<dbReference type="EMBL" id="CACTIH010005625">
    <property type="protein sequence ID" value="CAA2999243.1"/>
    <property type="molecule type" value="Genomic_DNA"/>
</dbReference>